<feature type="transmembrane region" description="Helical" evidence="1">
    <location>
        <begin position="481"/>
        <end position="500"/>
    </location>
</feature>
<organism evidence="2 3">
    <name type="scientific">Azospirillum oleiclasticum</name>
    <dbReference type="NCBI Taxonomy" id="2735135"/>
    <lineage>
        <taxon>Bacteria</taxon>
        <taxon>Pseudomonadati</taxon>
        <taxon>Pseudomonadota</taxon>
        <taxon>Alphaproteobacteria</taxon>
        <taxon>Rhodospirillales</taxon>
        <taxon>Azospirillaceae</taxon>
        <taxon>Azospirillum</taxon>
    </lineage>
</organism>
<dbReference type="EMBL" id="JABFDB010000038">
    <property type="protein sequence ID" value="NYZ24255.1"/>
    <property type="molecule type" value="Genomic_DNA"/>
</dbReference>
<keyword evidence="1" id="KW-0812">Transmembrane</keyword>
<gene>
    <name evidence="2" type="ORF">HND93_31500</name>
</gene>
<feature type="transmembrane region" description="Helical" evidence="1">
    <location>
        <begin position="282"/>
        <end position="308"/>
    </location>
</feature>
<proteinExistence type="predicted"/>
<feature type="transmembrane region" description="Helical" evidence="1">
    <location>
        <begin position="506"/>
        <end position="525"/>
    </location>
</feature>
<evidence type="ECO:0000256" key="1">
    <source>
        <dbReference type="SAM" id="Phobius"/>
    </source>
</evidence>
<feature type="transmembrane region" description="Helical" evidence="1">
    <location>
        <begin position="41"/>
        <end position="60"/>
    </location>
</feature>
<feature type="transmembrane region" description="Helical" evidence="1">
    <location>
        <begin position="103"/>
        <end position="125"/>
    </location>
</feature>
<feature type="transmembrane region" description="Helical" evidence="1">
    <location>
        <begin position="196"/>
        <end position="217"/>
    </location>
</feature>
<feature type="transmembrane region" description="Helical" evidence="1">
    <location>
        <begin position="66"/>
        <end position="83"/>
    </location>
</feature>
<name>A0ABX2TIS4_9PROT</name>
<evidence type="ECO:0000313" key="3">
    <source>
        <dbReference type="Proteomes" id="UP000584642"/>
    </source>
</evidence>
<dbReference type="RefSeq" id="WP_180286029.1">
    <property type="nucleotide sequence ID" value="NZ_JABFDB010000038.1"/>
</dbReference>
<feature type="transmembrane region" description="Helical" evidence="1">
    <location>
        <begin position="451"/>
        <end position="469"/>
    </location>
</feature>
<reference evidence="2 3" key="1">
    <citation type="submission" date="2020-05" db="EMBL/GenBank/DDBJ databases">
        <title>Azospirillum oleiclasticum sp. nov, a nitrogen-fixing and heavy crude oil-emulsifying bacterium isolated from the crude oil of Yumen Oilfield.</title>
        <authorList>
            <person name="Wu D."/>
            <person name="Cai M."/>
            <person name="Zhang X."/>
        </authorList>
    </citation>
    <scope>NUCLEOTIDE SEQUENCE [LARGE SCALE GENOMIC DNA]</scope>
    <source>
        <strain evidence="2 3">ROY-1-1-2</strain>
    </source>
</reference>
<protein>
    <recommendedName>
        <fullName evidence="4">Glycosyltransferase RgtA/B/C/D-like domain-containing protein</fullName>
    </recommendedName>
</protein>
<accession>A0ABX2TIS4</accession>
<feature type="transmembrane region" description="Helical" evidence="1">
    <location>
        <begin position="571"/>
        <end position="589"/>
    </location>
</feature>
<keyword evidence="3" id="KW-1185">Reference proteome</keyword>
<comment type="caution">
    <text evidence="2">The sequence shown here is derived from an EMBL/GenBank/DDBJ whole genome shotgun (WGS) entry which is preliminary data.</text>
</comment>
<feature type="transmembrane region" description="Helical" evidence="1">
    <location>
        <begin position="229"/>
        <end position="248"/>
    </location>
</feature>
<sequence length="606" mass="65250">MVLDVVALFLGSALVFWVPGLTLGGWLAGRGVVDARDAAPLGLLAGGAIGYGGFLAVWAAPAAGVVYGYAVCLAALACLPVLLARRLRRGDRPGLGTALADGWWLWAMLAAGLLYLGILFGHGVVRADLQAILYLFDSPLPPDSVTPFEFAKALIGSDPTLYGAGLTDWVFADRPPLQTGVVVTLWPLGRLSSPEMLYQCAGTMLQVAWVPAVAWTVGALGCDRRCAPYVVLVLALSGVVFFNSVYLWPKLLAAALMLAGTLPLIRAWRERRRLTIAETVQLALGVVLAMLAHGGVMFSVLTLALLLLPFAGRLFGWRRIALGAAVVLVVYAPWAGFQAMSVPPGNRLPKMHLAGQNSRDLRSTTQALKDAYGALTLEAWWDARVRNVTFQVGTADFLHLLSRVTGKWYVGKSETVAVAPSARHRGIDVETLDTSWSTVTGLWRIWQREHLVPAIGIPVIGWLLLAGAAWRRGWRDRHPALLPFAGYTLATFLVWCVLEFHPAWTWITHASFTMVLGTMMVPAIMVHDAGRAVRSAVLALHAAVFAVLWILPLPGGHIRRHHPTMETADPGFVALTAVGLAVLAALWLGSEYGSRRAPRLSPAAAP</sequence>
<feature type="transmembrane region" description="Helical" evidence="1">
    <location>
        <begin position="320"/>
        <end position="340"/>
    </location>
</feature>
<dbReference type="Proteomes" id="UP000584642">
    <property type="component" value="Unassembled WGS sequence"/>
</dbReference>
<keyword evidence="1" id="KW-1133">Transmembrane helix</keyword>
<feature type="transmembrane region" description="Helical" evidence="1">
    <location>
        <begin position="6"/>
        <end position="29"/>
    </location>
</feature>
<keyword evidence="1" id="KW-0472">Membrane</keyword>
<feature type="transmembrane region" description="Helical" evidence="1">
    <location>
        <begin position="532"/>
        <end position="551"/>
    </location>
</feature>
<evidence type="ECO:0008006" key="4">
    <source>
        <dbReference type="Google" id="ProtNLM"/>
    </source>
</evidence>
<evidence type="ECO:0000313" key="2">
    <source>
        <dbReference type="EMBL" id="NYZ24255.1"/>
    </source>
</evidence>